<evidence type="ECO:0000313" key="19">
    <source>
        <dbReference type="Proteomes" id="UP000435877"/>
    </source>
</evidence>
<comment type="similarity">
    <text evidence="12 14">Belongs to the TonB-dependent receptor family.</text>
</comment>
<evidence type="ECO:0000313" key="18">
    <source>
        <dbReference type="EMBL" id="CAA0111533.1"/>
    </source>
</evidence>
<evidence type="ECO:0000256" key="4">
    <source>
        <dbReference type="ARBA" id="ARBA00022496"/>
    </source>
</evidence>
<dbReference type="PANTHER" id="PTHR32552">
    <property type="entry name" value="FERRICHROME IRON RECEPTOR-RELATED"/>
    <property type="match status" value="1"/>
</dbReference>
<keyword evidence="17" id="KW-0675">Receptor</keyword>
<evidence type="ECO:0000256" key="8">
    <source>
        <dbReference type="ARBA" id="ARBA00023065"/>
    </source>
</evidence>
<evidence type="ECO:0000313" key="20">
    <source>
        <dbReference type="Proteomes" id="UP000439591"/>
    </source>
</evidence>
<dbReference type="GO" id="GO:0009279">
    <property type="term" value="C:cell outer membrane"/>
    <property type="evidence" value="ECO:0007669"/>
    <property type="project" value="UniProtKB-SubCell"/>
</dbReference>
<dbReference type="Pfam" id="PF00593">
    <property type="entry name" value="TonB_dep_Rec_b-barrel"/>
    <property type="match status" value="1"/>
</dbReference>
<dbReference type="EMBL" id="CACSIM010000004">
    <property type="protein sequence ID" value="CAA0111533.1"/>
    <property type="molecule type" value="Genomic_DNA"/>
</dbReference>
<reference evidence="19 20" key="1">
    <citation type="submission" date="2019-11" db="EMBL/GenBank/DDBJ databases">
        <authorList>
            <person name="Holert J."/>
        </authorList>
    </citation>
    <scope>NUCLEOTIDE SEQUENCE [LARGE SCALE GENOMIC DNA]</scope>
    <source>
        <strain evidence="18">BC3_2A</strain>
        <strain evidence="17">SB11_1A</strain>
    </source>
</reference>
<dbReference type="AlphaFoldDB" id="A0A5S9NSG0"/>
<evidence type="ECO:0000256" key="12">
    <source>
        <dbReference type="PROSITE-ProRule" id="PRU01360"/>
    </source>
</evidence>
<evidence type="ECO:0000256" key="13">
    <source>
        <dbReference type="PROSITE-ProRule" id="PRU10144"/>
    </source>
</evidence>
<evidence type="ECO:0000256" key="7">
    <source>
        <dbReference type="ARBA" id="ARBA00023004"/>
    </source>
</evidence>
<dbReference type="Pfam" id="PF07715">
    <property type="entry name" value="Plug"/>
    <property type="match status" value="1"/>
</dbReference>
<evidence type="ECO:0000256" key="14">
    <source>
        <dbReference type="RuleBase" id="RU003357"/>
    </source>
</evidence>
<dbReference type="PROSITE" id="PS52016">
    <property type="entry name" value="TONB_DEPENDENT_REC_3"/>
    <property type="match status" value="1"/>
</dbReference>
<dbReference type="RefSeq" id="WP_159269023.1">
    <property type="nucleotide sequence ID" value="NZ_CACSIK010000001.1"/>
</dbReference>
<keyword evidence="9 14" id="KW-0798">TonB box</keyword>
<organism evidence="17 19">
    <name type="scientific">Zhongshania aliphaticivorans</name>
    <dbReference type="NCBI Taxonomy" id="1470434"/>
    <lineage>
        <taxon>Bacteria</taxon>
        <taxon>Pseudomonadati</taxon>
        <taxon>Pseudomonadota</taxon>
        <taxon>Gammaproteobacteria</taxon>
        <taxon>Cellvibrionales</taxon>
        <taxon>Spongiibacteraceae</taxon>
        <taxon>Zhongshania</taxon>
    </lineage>
</organism>
<evidence type="ECO:0000259" key="16">
    <source>
        <dbReference type="Pfam" id="PF07715"/>
    </source>
</evidence>
<dbReference type="Proteomes" id="UP000435877">
    <property type="component" value="Unassembled WGS sequence"/>
</dbReference>
<dbReference type="InterPro" id="IPR012910">
    <property type="entry name" value="Plug_dom"/>
</dbReference>
<keyword evidence="10 12" id="KW-0472">Membrane</keyword>
<evidence type="ECO:0000259" key="15">
    <source>
        <dbReference type="Pfam" id="PF00593"/>
    </source>
</evidence>
<comment type="subcellular location">
    <subcellularLocation>
        <location evidence="1 12">Cell outer membrane</location>
        <topology evidence="1 12">Multi-pass membrane protein</topology>
    </subcellularLocation>
</comment>
<dbReference type="Proteomes" id="UP000439591">
    <property type="component" value="Unassembled WGS sequence"/>
</dbReference>
<evidence type="ECO:0000256" key="9">
    <source>
        <dbReference type="ARBA" id="ARBA00023077"/>
    </source>
</evidence>
<dbReference type="InterPro" id="IPR000531">
    <property type="entry name" value="Beta-barrel_TonB"/>
</dbReference>
<dbReference type="InterPro" id="IPR010917">
    <property type="entry name" value="TonB_rcpt_CS"/>
</dbReference>
<evidence type="ECO:0000256" key="5">
    <source>
        <dbReference type="ARBA" id="ARBA00022692"/>
    </source>
</evidence>
<dbReference type="SUPFAM" id="SSF56935">
    <property type="entry name" value="Porins"/>
    <property type="match status" value="1"/>
</dbReference>
<keyword evidence="19" id="KW-1185">Reference proteome</keyword>
<feature type="domain" description="TonB-dependent receptor-like beta-barrel" evidence="15">
    <location>
        <begin position="337"/>
        <end position="799"/>
    </location>
</feature>
<evidence type="ECO:0000256" key="1">
    <source>
        <dbReference type="ARBA" id="ARBA00004571"/>
    </source>
</evidence>
<sequence length="837" mass="91416">MTSTAHHSQLITSMREAHNIEAQNSIKLDNSIRDQSNLPRKSITGYKNSFGLLTFSLMATLLPTQILAAALEEVVVTAQKRTESVQDVPVAVTALSSEAMRDAGVVSTTDLTDVNPSISFDVAQSSQNASLKIRGIGSVGNGRTFEGAVGVFIDGVYRSRSGMALTDLNDIAGLEILRGPQGTLFGKNTVAGALSMTSAKPDMDAVSGGVELITGSYNQRLLKGAVTIPVNDKHALRFAAIANKQDGFYESPDQDKTFNDINRYGLKAQWLFDVSDKLSSLLIADYTKSDAECCFGSVQVTTGPVQPGIELFANHRGLTTYTEEDDDAKEKRLTNVNSESVQITEDYGLTWQLDFFLKNVDIKSITGLRRFSDEQIDSDADFGPAHILTFDEPSVIDFISQEFNFSWAWGPSDIVAGLYYSYENFESTRSVKSDTDANSYVNYLILAAASPEVALATCTAGLATVGSCGDAQLVGDKGEAVSIEDYHQESTSLAAFIHSQTELSEKWNLIAGLRYSYDSKEGGFDNIYWYNSPVAQAIVNSGAVGQPPSGDLTTPRNAFDVAGIFRGESFNDKFSSGEVTGTLAVQYQLNDDVNTYLSFGRGYKSGAVNLFNEAANFDNTTYDPEYASSAELGLKSRYLDGSAQTNIAIFYTKYTDLQLNFFNGLNFFTENAGEAVSQGIELENLYQVNENFRAELSITALDATFGDLNNGPEFTRFLTDRDTPRAPELAAVATMNYIQPLTQKLELSSRISASYNGSYFSGVNAADEKQDSYTLWDLSVGLLYAAEMRDWEMRLSCKNCTDVAYESFNFATTLQAGSYNAYINDPRQISLSLSTQF</sequence>
<protein>
    <submittedName>
        <fullName evidence="17">Pesticin receptor</fullName>
    </submittedName>
</protein>
<keyword evidence="7" id="KW-0408">Iron</keyword>
<dbReference type="InterPro" id="IPR036942">
    <property type="entry name" value="Beta-barrel_TonB_sf"/>
</dbReference>
<evidence type="ECO:0000256" key="2">
    <source>
        <dbReference type="ARBA" id="ARBA00022448"/>
    </source>
</evidence>
<evidence type="ECO:0000256" key="10">
    <source>
        <dbReference type="ARBA" id="ARBA00023136"/>
    </source>
</evidence>
<keyword evidence="6" id="KW-0732">Signal</keyword>
<keyword evidence="3 12" id="KW-1134">Transmembrane beta strand</keyword>
<keyword evidence="4" id="KW-0410">Iron transport</keyword>
<dbReference type="OrthoDB" id="5741174at2"/>
<dbReference type="Gene3D" id="2.40.170.20">
    <property type="entry name" value="TonB-dependent receptor, beta-barrel domain"/>
    <property type="match status" value="2"/>
</dbReference>
<dbReference type="PANTHER" id="PTHR32552:SF81">
    <property type="entry name" value="TONB-DEPENDENT OUTER MEMBRANE RECEPTOR"/>
    <property type="match status" value="1"/>
</dbReference>
<dbReference type="InterPro" id="IPR039426">
    <property type="entry name" value="TonB-dep_rcpt-like"/>
</dbReference>
<dbReference type="EMBL" id="CACSIK010000001">
    <property type="protein sequence ID" value="CAA0093559.1"/>
    <property type="molecule type" value="Genomic_DNA"/>
</dbReference>
<proteinExistence type="inferred from homology"/>
<accession>A0A5S9NSG0</accession>
<keyword evidence="2 12" id="KW-0813">Transport</keyword>
<keyword evidence="5 12" id="KW-0812">Transmembrane</keyword>
<feature type="short sequence motif" description="TonB C-terminal box" evidence="13">
    <location>
        <begin position="820"/>
        <end position="837"/>
    </location>
</feature>
<keyword evidence="8" id="KW-0406">Ion transport</keyword>
<gene>
    <name evidence="17" type="primary">fyuA_19</name>
    <name evidence="18" type="synonym">fyuA_18</name>
    <name evidence="17" type="ORF">IHBHHGIJ_02495</name>
    <name evidence="18" type="ORF">KFEGEMFD_02682</name>
</gene>
<name>A0A5S9NSG0_9GAMM</name>
<feature type="domain" description="TonB-dependent receptor plug" evidence="16">
    <location>
        <begin position="85"/>
        <end position="193"/>
    </location>
</feature>
<evidence type="ECO:0000313" key="17">
    <source>
        <dbReference type="EMBL" id="CAA0093559.1"/>
    </source>
</evidence>
<evidence type="ECO:0000256" key="11">
    <source>
        <dbReference type="ARBA" id="ARBA00023237"/>
    </source>
</evidence>
<evidence type="ECO:0000256" key="6">
    <source>
        <dbReference type="ARBA" id="ARBA00022729"/>
    </source>
</evidence>
<keyword evidence="11 12" id="KW-0998">Cell outer membrane</keyword>
<dbReference type="PROSITE" id="PS01156">
    <property type="entry name" value="TONB_DEPENDENT_REC_2"/>
    <property type="match status" value="1"/>
</dbReference>
<evidence type="ECO:0000256" key="3">
    <source>
        <dbReference type="ARBA" id="ARBA00022452"/>
    </source>
</evidence>
<dbReference type="GO" id="GO:0006826">
    <property type="term" value="P:iron ion transport"/>
    <property type="evidence" value="ECO:0007669"/>
    <property type="project" value="UniProtKB-KW"/>
</dbReference>